<dbReference type="AlphaFoldDB" id="A0A2N1PPI1"/>
<keyword evidence="2 5" id="KW-0812">Transmembrane</keyword>
<dbReference type="InterPro" id="IPR022853">
    <property type="entry name" value="FloA"/>
</dbReference>
<comment type="caution">
    <text evidence="6">The sequence shown here is derived from an EMBL/GenBank/DDBJ whole genome shotgun (WGS) entry which is preliminary data.</text>
</comment>
<sequence length="316" mass="34159">MPPEMILASIVGVMFLFGIFSYMVPWGLWLSALSAKCPVSIFSLIAMRLRRVDPSMIVEPFIRAHKANLRLSLSELEAHHLSGGSVSTIVTALISANGANLPLDFKKAAAIDLAGRDVRQAVQMCVNPRVIESPMITAMAKDGIQVRAKARITVQANIDKLIGGAGEDTIIARVGEGIVTTIGSSNSHKDVLENPRRISEIINERGLDEETAFTIQSIDILDVDVGENIGSRLSIDQANADKLIAQAKAAERSSNAIAREYEMKALEQQMKAKLTAAESQIHLALADSFRNFDGGSTLVEGEQMNALPMPEEKEPA</sequence>
<evidence type="ECO:0000256" key="4">
    <source>
        <dbReference type="ARBA" id="ARBA00023136"/>
    </source>
</evidence>
<evidence type="ECO:0000256" key="2">
    <source>
        <dbReference type="ARBA" id="ARBA00022692"/>
    </source>
</evidence>
<organism evidence="6 7">
    <name type="scientific">Candidatus Wallbacteria bacterium HGW-Wallbacteria-1</name>
    <dbReference type="NCBI Taxonomy" id="2013854"/>
    <lineage>
        <taxon>Bacteria</taxon>
        <taxon>Candidatus Walliibacteriota</taxon>
    </lineage>
</organism>
<accession>A0A2N1PPI1</accession>
<protein>
    <submittedName>
        <fullName evidence="6">Uncharacterized protein</fullName>
    </submittedName>
</protein>
<keyword evidence="3 5" id="KW-1133">Transmembrane helix</keyword>
<evidence type="ECO:0000256" key="5">
    <source>
        <dbReference type="SAM" id="Phobius"/>
    </source>
</evidence>
<evidence type="ECO:0000313" key="7">
    <source>
        <dbReference type="Proteomes" id="UP000233256"/>
    </source>
</evidence>
<reference evidence="6 7" key="1">
    <citation type="journal article" date="2017" name="ISME J.">
        <title>Potential for microbial H2 and metal transformations associated with novel bacteria and archaea in deep terrestrial subsurface sediments.</title>
        <authorList>
            <person name="Hernsdorf A.W."/>
            <person name="Amano Y."/>
            <person name="Miyakawa K."/>
            <person name="Ise K."/>
            <person name="Suzuki Y."/>
            <person name="Anantharaman K."/>
            <person name="Probst A."/>
            <person name="Burstein D."/>
            <person name="Thomas B.C."/>
            <person name="Banfield J.F."/>
        </authorList>
    </citation>
    <scope>NUCLEOTIDE SEQUENCE [LARGE SCALE GENOMIC DNA]</scope>
    <source>
        <strain evidence="6">HGW-Wallbacteria-1</strain>
    </source>
</reference>
<keyword evidence="1" id="KW-1003">Cell membrane</keyword>
<dbReference type="Pfam" id="PF12127">
    <property type="entry name" value="FloA"/>
    <property type="match status" value="1"/>
</dbReference>
<feature type="transmembrane region" description="Helical" evidence="5">
    <location>
        <begin position="5"/>
        <end position="23"/>
    </location>
</feature>
<name>A0A2N1PPI1_9BACT</name>
<evidence type="ECO:0000313" key="6">
    <source>
        <dbReference type="EMBL" id="PKK90248.1"/>
    </source>
</evidence>
<proteinExistence type="predicted"/>
<evidence type="ECO:0000256" key="1">
    <source>
        <dbReference type="ARBA" id="ARBA00022475"/>
    </source>
</evidence>
<gene>
    <name evidence="6" type="ORF">CVV64_10765</name>
</gene>
<evidence type="ECO:0000256" key="3">
    <source>
        <dbReference type="ARBA" id="ARBA00022989"/>
    </source>
</evidence>
<keyword evidence="4 5" id="KW-0472">Membrane</keyword>
<dbReference type="NCBIfam" id="NF010186">
    <property type="entry name" value="PRK13665.1"/>
    <property type="match status" value="1"/>
</dbReference>
<dbReference type="Proteomes" id="UP000233256">
    <property type="component" value="Unassembled WGS sequence"/>
</dbReference>
<dbReference type="EMBL" id="PGXC01000007">
    <property type="protein sequence ID" value="PKK90248.1"/>
    <property type="molecule type" value="Genomic_DNA"/>
</dbReference>